<dbReference type="EMBL" id="AJVK01063648">
    <property type="status" value="NOT_ANNOTATED_CDS"/>
    <property type="molecule type" value="Genomic_DNA"/>
</dbReference>
<dbReference type="VEuPathDB" id="VectorBase:PPAPM1_007095"/>
<sequence>MENNQNSFSTSIGDISCIDESNAILPLLESHERTGAFCDDQQRLNCSHLFGRDVQSPDTILPNIFVQIPMQRNQQMGGYQNQSSREIKAEEHSGF</sequence>
<dbReference type="EnsemblMetazoa" id="PPAI008152-RA">
    <property type="protein sequence ID" value="PPAI008152-PA"/>
    <property type="gene ID" value="PPAI008152"/>
</dbReference>
<reference evidence="2" key="1">
    <citation type="submission" date="2022-08" db="UniProtKB">
        <authorList>
            <consortium name="EnsemblMetazoa"/>
        </authorList>
    </citation>
    <scope>IDENTIFICATION</scope>
    <source>
        <strain evidence="2">Israel</strain>
    </source>
</reference>
<dbReference type="AlphaFoldDB" id="A0A1B0DJ15"/>
<name>A0A1B0DJ15_PHLPP</name>
<protein>
    <submittedName>
        <fullName evidence="2">Uncharacterized protein</fullName>
    </submittedName>
</protein>
<feature type="compositionally biased region" description="Basic and acidic residues" evidence="1">
    <location>
        <begin position="85"/>
        <end position="95"/>
    </location>
</feature>
<keyword evidence="3" id="KW-1185">Reference proteome</keyword>
<feature type="compositionally biased region" description="Polar residues" evidence="1">
    <location>
        <begin position="74"/>
        <end position="84"/>
    </location>
</feature>
<organism evidence="2 3">
    <name type="scientific">Phlebotomus papatasi</name>
    <name type="common">Sandfly</name>
    <dbReference type="NCBI Taxonomy" id="29031"/>
    <lineage>
        <taxon>Eukaryota</taxon>
        <taxon>Metazoa</taxon>
        <taxon>Ecdysozoa</taxon>
        <taxon>Arthropoda</taxon>
        <taxon>Hexapoda</taxon>
        <taxon>Insecta</taxon>
        <taxon>Pterygota</taxon>
        <taxon>Neoptera</taxon>
        <taxon>Endopterygota</taxon>
        <taxon>Diptera</taxon>
        <taxon>Nematocera</taxon>
        <taxon>Psychodoidea</taxon>
        <taxon>Psychodidae</taxon>
        <taxon>Phlebotomus</taxon>
        <taxon>Phlebotomus</taxon>
    </lineage>
</organism>
<evidence type="ECO:0000313" key="3">
    <source>
        <dbReference type="Proteomes" id="UP000092462"/>
    </source>
</evidence>
<proteinExistence type="predicted"/>
<dbReference type="VEuPathDB" id="VectorBase:PPAI008152"/>
<dbReference type="Proteomes" id="UP000092462">
    <property type="component" value="Unassembled WGS sequence"/>
</dbReference>
<evidence type="ECO:0000256" key="1">
    <source>
        <dbReference type="SAM" id="MobiDB-lite"/>
    </source>
</evidence>
<feature type="region of interest" description="Disordered" evidence="1">
    <location>
        <begin position="74"/>
        <end position="95"/>
    </location>
</feature>
<accession>A0A1B0DJ15</accession>
<evidence type="ECO:0000313" key="2">
    <source>
        <dbReference type="EnsemblMetazoa" id="PPAI008152-PA"/>
    </source>
</evidence>